<keyword evidence="4" id="KW-1185">Reference proteome</keyword>
<evidence type="ECO:0000313" key="3">
    <source>
        <dbReference type="EMBL" id="KAF2300960.1"/>
    </source>
</evidence>
<dbReference type="GO" id="GO:0004523">
    <property type="term" value="F:RNA-DNA hybrid ribonuclease activity"/>
    <property type="evidence" value="ECO:0007669"/>
    <property type="project" value="InterPro"/>
</dbReference>
<dbReference type="Pfam" id="PF13456">
    <property type="entry name" value="RVT_3"/>
    <property type="match status" value="1"/>
</dbReference>
<gene>
    <name evidence="3" type="ORF">GH714_018610</name>
</gene>
<dbReference type="InterPro" id="IPR002156">
    <property type="entry name" value="RNaseH_domain"/>
</dbReference>
<dbReference type="PANTHER" id="PTHR47074:SF11">
    <property type="entry name" value="REVERSE TRANSCRIPTASE-LIKE PROTEIN"/>
    <property type="match status" value="1"/>
</dbReference>
<feature type="domain" description="Reverse transcriptase zinc-binding" evidence="2">
    <location>
        <begin position="204"/>
        <end position="273"/>
    </location>
</feature>
<name>A0A6A6LHL5_HEVBR</name>
<reference evidence="3 4" key="1">
    <citation type="journal article" date="2020" name="Mol. Plant">
        <title>The Chromosome-Based Rubber Tree Genome Provides New Insights into Spurge Genome Evolution and Rubber Biosynthesis.</title>
        <authorList>
            <person name="Liu J."/>
            <person name="Shi C."/>
            <person name="Shi C.C."/>
            <person name="Li W."/>
            <person name="Zhang Q.J."/>
            <person name="Zhang Y."/>
            <person name="Li K."/>
            <person name="Lu H.F."/>
            <person name="Shi C."/>
            <person name="Zhu S.T."/>
            <person name="Xiao Z.Y."/>
            <person name="Nan H."/>
            <person name="Yue Y."/>
            <person name="Zhu X.G."/>
            <person name="Wu Y."/>
            <person name="Hong X.N."/>
            <person name="Fan G.Y."/>
            <person name="Tong Y."/>
            <person name="Zhang D."/>
            <person name="Mao C.L."/>
            <person name="Liu Y.L."/>
            <person name="Hao S.J."/>
            <person name="Liu W.Q."/>
            <person name="Lv M.Q."/>
            <person name="Zhang H.B."/>
            <person name="Liu Y."/>
            <person name="Hu-Tang G.R."/>
            <person name="Wang J.P."/>
            <person name="Wang J.H."/>
            <person name="Sun Y.H."/>
            <person name="Ni S.B."/>
            <person name="Chen W.B."/>
            <person name="Zhang X.C."/>
            <person name="Jiao Y.N."/>
            <person name="Eichler E.E."/>
            <person name="Li G.H."/>
            <person name="Liu X."/>
            <person name="Gao L.Z."/>
        </authorList>
    </citation>
    <scope>NUCLEOTIDE SEQUENCE [LARGE SCALE GENOMIC DNA]</scope>
    <source>
        <strain evidence="4">cv. GT1</strain>
        <tissue evidence="3">Leaf</tissue>
    </source>
</reference>
<dbReference type="AlphaFoldDB" id="A0A6A6LHL5"/>
<dbReference type="EMBL" id="JAAGAX010000010">
    <property type="protein sequence ID" value="KAF2300960.1"/>
    <property type="molecule type" value="Genomic_DNA"/>
</dbReference>
<dbReference type="InterPro" id="IPR026960">
    <property type="entry name" value="RVT-Znf"/>
</dbReference>
<organism evidence="3 4">
    <name type="scientific">Hevea brasiliensis</name>
    <name type="common">Para rubber tree</name>
    <name type="synonym">Siphonia brasiliensis</name>
    <dbReference type="NCBI Taxonomy" id="3981"/>
    <lineage>
        <taxon>Eukaryota</taxon>
        <taxon>Viridiplantae</taxon>
        <taxon>Streptophyta</taxon>
        <taxon>Embryophyta</taxon>
        <taxon>Tracheophyta</taxon>
        <taxon>Spermatophyta</taxon>
        <taxon>Magnoliopsida</taxon>
        <taxon>eudicotyledons</taxon>
        <taxon>Gunneridae</taxon>
        <taxon>Pentapetalae</taxon>
        <taxon>rosids</taxon>
        <taxon>fabids</taxon>
        <taxon>Malpighiales</taxon>
        <taxon>Euphorbiaceae</taxon>
        <taxon>Crotonoideae</taxon>
        <taxon>Micrandreae</taxon>
        <taxon>Hevea</taxon>
    </lineage>
</organism>
<evidence type="ECO:0000313" key="4">
    <source>
        <dbReference type="Proteomes" id="UP000467840"/>
    </source>
</evidence>
<protein>
    <recommendedName>
        <fullName evidence="5">Reverse transcriptase zinc-binding domain-containing protein</fullName>
    </recommendedName>
</protein>
<dbReference type="GO" id="GO:0003676">
    <property type="term" value="F:nucleic acid binding"/>
    <property type="evidence" value="ECO:0007669"/>
    <property type="project" value="InterPro"/>
</dbReference>
<comment type="caution">
    <text evidence="3">The sequence shown here is derived from an EMBL/GenBank/DDBJ whole genome shotgun (WGS) entry which is preliminary data.</text>
</comment>
<sequence length="441" mass="49086">MESAMASLSLLGEEEGELCLDAFKLVSQGELCLDAFKLVSQGENLDFCLISRFLTDRLVPIHDNRTVASSSEIVLGSMGQVYLMGQEQNASKWLVPPGPSPNSSEDIVMVLVSKPTGRHDSSKLDLLRTWQPLGSFCSSFCDDIHYCNLVELPLVGHPFTWEKGRGSDRGADAKIIWHFNKNGLCSVKSRYKVAVNLGTAHHATIQVAGWKNFLALALPPKIQNFMWRASCDILPTKSKLIQKGVSVNGGCLLCGAVEDLLHVLSCLVAMNCWNLLNVHVDTAISSFADFFFQYLSSNDKCSVENLCAVLWNIWAHRNFLLWQGRQPDALHIFSSALKFIQEWQEAQQRLDAIVRDEYGYFLVAYSGVFVGCREAGLAEAMGIREALAWIPQLGFENVILEIDCQELYFALLSSEDDWCEFGVVSQDCIAFIQEAGCFSLQ</sequence>
<dbReference type="PANTHER" id="PTHR47074">
    <property type="entry name" value="BNAC02G40300D PROTEIN"/>
    <property type="match status" value="1"/>
</dbReference>
<proteinExistence type="predicted"/>
<dbReference type="Pfam" id="PF13966">
    <property type="entry name" value="zf-RVT"/>
    <property type="match status" value="1"/>
</dbReference>
<feature type="domain" description="RNase H type-1" evidence="1">
    <location>
        <begin position="350"/>
        <end position="411"/>
    </location>
</feature>
<dbReference type="Proteomes" id="UP000467840">
    <property type="component" value="Chromosome 4"/>
</dbReference>
<evidence type="ECO:0008006" key="5">
    <source>
        <dbReference type="Google" id="ProtNLM"/>
    </source>
</evidence>
<accession>A0A6A6LHL5</accession>
<evidence type="ECO:0000259" key="1">
    <source>
        <dbReference type="Pfam" id="PF13456"/>
    </source>
</evidence>
<evidence type="ECO:0000259" key="2">
    <source>
        <dbReference type="Pfam" id="PF13966"/>
    </source>
</evidence>
<dbReference type="InterPro" id="IPR052929">
    <property type="entry name" value="RNase_H-like_EbsB-rel"/>
</dbReference>